<evidence type="ECO:0000313" key="3">
    <source>
        <dbReference type="EMBL" id="CAF4317859.1"/>
    </source>
</evidence>
<organism evidence="1 5">
    <name type="scientific">Didymodactylos carnosus</name>
    <dbReference type="NCBI Taxonomy" id="1234261"/>
    <lineage>
        <taxon>Eukaryota</taxon>
        <taxon>Metazoa</taxon>
        <taxon>Spiralia</taxon>
        <taxon>Gnathifera</taxon>
        <taxon>Rotifera</taxon>
        <taxon>Eurotatoria</taxon>
        <taxon>Bdelloidea</taxon>
        <taxon>Philodinida</taxon>
        <taxon>Philodinidae</taxon>
        <taxon>Didymodactylos</taxon>
    </lineage>
</organism>
<keyword evidence="5" id="KW-1185">Reference proteome</keyword>
<dbReference type="EMBL" id="CAJNOK010041267">
    <property type="protein sequence ID" value="CAF1556856.1"/>
    <property type="molecule type" value="Genomic_DNA"/>
</dbReference>
<evidence type="ECO:0000313" key="4">
    <source>
        <dbReference type="EMBL" id="CAF4347892.1"/>
    </source>
</evidence>
<evidence type="ECO:0000313" key="5">
    <source>
        <dbReference type="Proteomes" id="UP000663829"/>
    </source>
</evidence>
<sequence length="96" mass="10629">MSAPMDQFDQKAIDHIRSGNNHPLLLGDQQSLAVGSNVSLFKCIHENNFNKYQLPLSPLQVVLPQVLIREPSTIIASIDIHPNHFGGYPLVADEDV</sequence>
<dbReference type="AlphaFoldDB" id="A0A815NSA3"/>
<name>A0A815NSA3_9BILA</name>
<dbReference type="Proteomes" id="UP000681722">
    <property type="component" value="Unassembled WGS sequence"/>
</dbReference>
<evidence type="ECO:0000313" key="1">
    <source>
        <dbReference type="EMBL" id="CAF1442177.1"/>
    </source>
</evidence>
<dbReference type="EMBL" id="CAJOBA010063809">
    <property type="protein sequence ID" value="CAF4347892.1"/>
    <property type="molecule type" value="Genomic_DNA"/>
</dbReference>
<reference evidence="1" key="1">
    <citation type="submission" date="2021-02" db="EMBL/GenBank/DDBJ databases">
        <authorList>
            <person name="Nowell W R."/>
        </authorList>
    </citation>
    <scope>NUCLEOTIDE SEQUENCE</scope>
</reference>
<dbReference type="Proteomes" id="UP000663829">
    <property type="component" value="Unassembled WGS sequence"/>
</dbReference>
<dbReference type="Proteomes" id="UP000682733">
    <property type="component" value="Unassembled WGS sequence"/>
</dbReference>
<dbReference type="EMBL" id="CAJNOQ010019054">
    <property type="protein sequence ID" value="CAF1442177.1"/>
    <property type="molecule type" value="Genomic_DNA"/>
</dbReference>
<proteinExistence type="predicted"/>
<protein>
    <submittedName>
        <fullName evidence="1">Uncharacterized protein</fullName>
    </submittedName>
</protein>
<accession>A0A815NSA3</accession>
<comment type="caution">
    <text evidence="1">The sequence shown here is derived from an EMBL/GenBank/DDBJ whole genome shotgun (WGS) entry which is preliminary data.</text>
</comment>
<dbReference type="EMBL" id="CAJOBC010084495">
    <property type="protein sequence ID" value="CAF4317859.1"/>
    <property type="molecule type" value="Genomic_DNA"/>
</dbReference>
<gene>
    <name evidence="1" type="ORF">GPM918_LOCUS34409</name>
    <name evidence="2" type="ORF">OVA965_LOCUS39596</name>
    <name evidence="3" type="ORF">SRO942_LOCUS35106</name>
    <name evidence="4" type="ORF">TMI583_LOCUS40922</name>
</gene>
<evidence type="ECO:0000313" key="2">
    <source>
        <dbReference type="EMBL" id="CAF1556856.1"/>
    </source>
</evidence>
<dbReference type="Proteomes" id="UP000677228">
    <property type="component" value="Unassembled WGS sequence"/>
</dbReference>